<evidence type="ECO:0000256" key="8">
    <source>
        <dbReference type="ARBA" id="ARBA00022848"/>
    </source>
</evidence>
<dbReference type="InterPro" id="IPR036396">
    <property type="entry name" value="Cyt_P450_sf"/>
</dbReference>
<evidence type="ECO:0000313" key="17">
    <source>
        <dbReference type="Proteomes" id="UP001153636"/>
    </source>
</evidence>
<comment type="cofactor">
    <cofactor evidence="1 13">
        <name>heme</name>
        <dbReference type="ChEBI" id="CHEBI:30413"/>
    </cofactor>
</comment>
<dbReference type="InterPro" id="IPR001128">
    <property type="entry name" value="Cyt_P450"/>
</dbReference>
<dbReference type="PRINTS" id="PR00463">
    <property type="entry name" value="EP450I"/>
</dbReference>
<evidence type="ECO:0000256" key="1">
    <source>
        <dbReference type="ARBA" id="ARBA00001971"/>
    </source>
</evidence>
<dbReference type="PRINTS" id="PR00385">
    <property type="entry name" value="P450"/>
</dbReference>
<evidence type="ECO:0008006" key="18">
    <source>
        <dbReference type="Google" id="ProtNLM"/>
    </source>
</evidence>
<evidence type="ECO:0000256" key="10">
    <source>
        <dbReference type="ARBA" id="ARBA00023004"/>
    </source>
</evidence>
<accession>A0A9P0GC88</accession>
<evidence type="ECO:0000313" key="16">
    <source>
        <dbReference type="EMBL" id="CAH1110329.1"/>
    </source>
</evidence>
<evidence type="ECO:0000256" key="4">
    <source>
        <dbReference type="ARBA" id="ARBA00010617"/>
    </source>
</evidence>
<feature type="transmembrane region" description="Helical" evidence="15">
    <location>
        <begin position="6"/>
        <end position="23"/>
    </location>
</feature>
<dbReference type="GO" id="GO:0016705">
    <property type="term" value="F:oxidoreductase activity, acting on paired donors, with incorporation or reduction of molecular oxygen"/>
    <property type="evidence" value="ECO:0007669"/>
    <property type="project" value="InterPro"/>
</dbReference>
<keyword evidence="15" id="KW-0812">Transmembrane</keyword>
<dbReference type="GO" id="GO:0005789">
    <property type="term" value="C:endoplasmic reticulum membrane"/>
    <property type="evidence" value="ECO:0007669"/>
    <property type="project" value="UniProtKB-SubCell"/>
</dbReference>
<keyword evidence="7" id="KW-0256">Endoplasmic reticulum</keyword>
<keyword evidence="12 15" id="KW-0472">Membrane</keyword>
<dbReference type="EMBL" id="OV651817">
    <property type="protein sequence ID" value="CAH1110329.1"/>
    <property type="molecule type" value="Genomic_DNA"/>
</dbReference>
<keyword evidence="15" id="KW-1133">Transmembrane helix</keyword>
<dbReference type="PROSITE" id="PS00086">
    <property type="entry name" value="CYTOCHROME_P450"/>
    <property type="match status" value="1"/>
</dbReference>
<reference evidence="16" key="1">
    <citation type="submission" date="2022-01" db="EMBL/GenBank/DDBJ databases">
        <authorList>
            <person name="King R."/>
        </authorList>
    </citation>
    <scope>NUCLEOTIDE SEQUENCE</scope>
</reference>
<keyword evidence="9 14" id="KW-0560">Oxidoreductase</keyword>
<feature type="binding site" description="axial binding residue" evidence="13">
    <location>
        <position position="444"/>
    </location>
    <ligand>
        <name>heme</name>
        <dbReference type="ChEBI" id="CHEBI:30413"/>
    </ligand>
    <ligandPart>
        <name>Fe</name>
        <dbReference type="ChEBI" id="CHEBI:18248"/>
    </ligandPart>
</feature>
<keyword evidence="11 14" id="KW-0503">Monooxygenase</keyword>
<sequence length="502" mass="58184">MILTFLISTIFTVLIIGYLYLLWNYSYWKRVGLDYIEPQMFFGNFKEVILQKVSLGEKYSKLYSTFKKKGAKHGGLFLLHQPVYMPLDLDIIKNILIKDFKHFMNHGLYVNEEIDPLTAHLFSLENEKWRRLRSKLTPAFTPGKIKMMFPTIMNCTRTLTELLTSHAAENKVVDIKQVIKEYAVEVIGCVAFSIDYNVLKEPNSEFKYFAKMFLEDNTFGTLLKCLIGLTVPKNILIKLGYRQTRLDFEDFFMGLVRKTIQSREENSIEETDFLKCLLQLKKENKNDFLTYNELTAQCFLFFIAGFEPPTIALTFAFLELALNPEIQEKLREEISLVLQENENKLTYKNIMGMKYLNKVVHETIRKHPPGAGTIRVCNENYKVPNTNIVLESGTRVFIPIQGIHNDPDYYPDPENFDPERFNELNKSNRHPCAFLTFGEGPRTCLGSNLGLLQVKLALTTIIKDFQITLNPKTKLPIRYSPMSFSTWLEGGVWLDVSKINKI</sequence>
<evidence type="ECO:0000256" key="2">
    <source>
        <dbReference type="ARBA" id="ARBA00004174"/>
    </source>
</evidence>
<dbReference type="CDD" id="cd11056">
    <property type="entry name" value="CYP6-like"/>
    <property type="match status" value="1"/>
</dbReference>
<gene>
    <name evidence="16" type="ORF">PSYICH_LOCUS11333</name>
</gene>
<dbReference type="InterPro" id="IPR017972">
    <property type="entry name" value="Cyt_P450_CS"/>
</dbReference>
<dbReference type="Proteomes" id="UP001153636">
    <property type="component" value="Chromosome 5"/>
</dbReference>
<name>A0A9P0GC88_9CUCU</name>
<keyword evidence="6 13" id="KW-0479">Metal-binding</keyword>
<keyword evidence="5 13" id="KW-0349">Heme</keyword>
<evidence type="ECO:0000256" key="14">
    <source>
        <dbReference type="RuleBase" id="RU000461"/>
    </source>
</evidence>
<dbReference type="PANTHER" id="PTHR24292">
    <property type="entry name" value="CYTOCHROME P450"/>
    <property type="match status" value="1"/>
</dbReference>
<evidence type="ECO:0000256" key="12">
    <source>
        <dbReference type="ARBA" id="ARBA00023136"/>
    </source>
</evidence>
<evidence type="ECO:0000256" key="7">
    <source>
        <dbReference type="ARBA" id="ARBA00022824"/>
    </source>
</evidence>
<evidence type="ECO:0000256" key="5">
    <source>
        <dbReference type="ARBA" id="ARBA00022617"/>
    </source>
</evidence>
<dbReference type="AlphaFoldDB" id="A0A9P0GC88"/>
<keyword evidence="10 13" id="KW-0408">Iron</keyword>
<dbReference type="GO" id="GO:0004497">
    <property type="term" value="F:monooxygenase activity"/>
    <property type="evidence" value="ECO:0007669"/>
    <property type="project" value="UniProtKB-KW"/>
</dbReference>
<evidence type="ECO:0000256" key="6">
    <source>
        <dbReference type="ARBA" id="ARBA00022723"/>
    </source>
</evidence>
<dbReference type="Pfam" id="PF00067">
    <property type="entry name" value="p450"/>
    <property type="match status" value="1"/>
</dbReference>
<protein>
    <recommendedName>
        <fullName evidence="18">Cytochrome P450</fullName>
    </recommendedName>
</protein>
<dbReference type="OrthoDB" id="1470350at2759"/>
<dbReference type="GO" id="GO:0005506">
    <property type="term" value="F:iron ion binding"/>
    <property type="evidence" value="ECO:0007669"/>
    <property type="project" value="InterPro"/>
</dbReference>
<dbReference type="SUPFAM" id="SSF48264">
    <property type="entry name" value="Cytochrome P450"/>
    <property type="match status" value="1"/>
</dbReference>
<proteinExistence type="inferred from homology"/>
<dbReference type="PANTHER" id="PTHR24292:SF100">
    <property type="entry name" value="CYTOCHROME P450 6A16, ISOFORM B-RELATED"/>
    <property type="match status" value="1"/>
</dbReference>
<dbReference type="GO" id="GO:0020037">
    <property type="term" value="F:heme binding"/>
    <property type="evidence" value="ECO:0007669"/>
    <property type="project" value="InterPro"/>
</dbReference>
<evidence type="ECO:0000256" key="15">
    <source>
        <dbReference type="SAM" id="Phobius"/>
    </source>
</evidence>
<evidence type="ECO:0000256" key="3">
    <source>
        <dbReference type="ARBA" id="ARBA00004406"/>
    </source>
</evidence>
<dbReference type="InterPro" id="IPR002401">
    <property type="entry name" value="Cyt_P450_E_grp-I"/>
</dbReference>
<evidence type="ECO:0000256" key="9">
    <source>
        <dbReference type="ARBA" id="ARBA00023002"/>
    </source>
</evidence>
<keyword evidence="8" id="KW-0492">Microsome</keyword>
<organism evidence="16 17">
    <name type="scientific">Psylliodes chrysocephalus</name>
    <dbReference type="NCBI Taxonomy" id="3402493"/>
    <lineage>
        <taxon>Eukaryota</taxon>
        <taxon>Metazoa</taxon>
        <taxon>Ecdysozoa</taxon>
        <taxon>Arthropoda</taxon>
        <taxon>Hexapoda</taxon>
        <taxon>Insecta</taxon>
        <taxon>Pterygota</taxon>
        <taxon>Neoptera</taxon>
        <taxon>Endopterygota</taxon>
        <taxon>Coleoptera</taxon>
        <taxon>Polyphaga</taxon>
        <taxon>Cucujiformia</taxon>
        <taxon>Chrysomeloidea</taxon>
        <taxon>Chrysomelidae</taxon>
        <taxon>Galerucinae</taxon>
        <taxon>Alticini</taxon>
        <taxon>Psylliodes</taxon>
    </lineage>
</organism>
<keyword evidence="17" id="KW-1185">Reference proteome</keyword>
<dbReference type="Gene3D" id="1.10.630.10">
    <property type="entry name" value="Cytochrome P450"/>
    <property type="match status" value="1"/>
</dbReference>
<dbReference type="InterPro" id="IPR050476">
    <property type="entry name" value="Insect_CytP450_Detox"/>
</dbReference>
<comment type="similarity">
    <text evidence="4 14">Belongs to the cytochrome P450 family.</text>
</comment>
<dbReference type="FunFam" id="1.10.630.10:FF:000042">
    <property type="entry name" value="Cytochrome P450"/>
    <property type="match status" value="1"/>
</dbReference>
<evidence type="ECO:0000256" key="11">
    <source>
        <dbReference type="ARBA" id="ARBA00023033"/>
    </source>
</evidence>
<comment type="subcellular location">
    <subcellularLocation>
        <location evidence="3">Endoplasmic reticulum membrane</location>
        <topology evidence="3">Peripheral membrane protein</topology>
    </subcellularLocation>
    <subcellularLocation>
        <location evidence="2">Microsome membrane</location>
        <topology evidence="2">Peripheral membrane protein</topology>
    </subcellularLocation>
</comment>
<evidence type="ECO:0000256" key="13">
    <source>
        <dbReference type="PIRSR" id="PIRSR602401-1"/>
    </source>
</evidence>